<feature type="domain" description="Myotubularin phosphatase" evidence="2">
    <location>
        <begin position="218"/>
        <end position="302"/>
    </location>
</feature>
<dbReference type="GO" id="GO:0010506">
    <property type="term" value="P:regulation of autophagy"/>
    <property type="evidence" value="ECO:0007669"/>
    <property type="project" value="TreeGrafter"/>
</dbReference>
<dbReference type="GO" id="GO:0052629">
    <property type="term" value="F:phosphatidylinositol-3,5-bisphosphate 3-phosphatase activity"/>
    <property type="evidence" value="ECO:0007669"/>
    <property type="project" value="TreeGrafter"/>
</dbReference>
<dbReference type="GO" id="GO:0046856">
    <property type="term" value="P:phosphatidylinositol dephosphorylation"/>
    <property type="evidence" value="ECO:0007669"/>
    <property type="project" value="TreeGrafter"/>
</dbReference>
<dbReference type="InterPro" id="IPR010569">
    <property type="entry name" value="Myotubularin-like_Pase_dom"/>
</dbReference>
<protein>
    <submittedName>
        <fullName evidence="4">Myotubularin phosphatase domain-containing protein</fullName>
    </submittedName>
</protein>
<sequence length="302" mass="35066">MPSIDSNEVDLSNVESVRRSEVFPKKCLKIINSKGDFELQESSVNDGNDGSVADERKLCYSNEDTIYCTNYRLIIVYDKPIGFYNIPIRSIDCVDLKEMINLHNKKPPANWFYPFLTGMSPIRIMNQPLKILCFENNAICLAWYRLLSSFIPGPQKLDSLFAFTFNAWSNDDENFSLTFGDNLGLKSLDFYTCAKNAKNFHLKFGKKIPRNFAAKIEFDSLRTCKVEFERLAFDNSKWKIVDLNREYKFCPTYPRYFILPASISDAHIEKMATFRSMKRVPTAVWSQYMCFKISQLRKGFTT</sequence>
<keyword evidence="3" id="KW-1185">Reference proteome</keyword>
<dbReference type="InterPro" id="IPR030564">
    <property type="entry name" value="Myotubularin"/>
</dbReference>
<dbReference type="AlphaFoldDB" id="A0A915KGM2"/>
<organism evidence="3 4">
    <name type="scientific">Romanomermis culicivorax</name>
    <name type="common">Nematode worm</name>
    <dbReference type="NCBI Taxonomy" id="13658"/>
    <lineage>
        <taxon>Eukaryota</taxon>
        <taxon>Metazoa</taxon>
        <taxon>Ecdysozoa</taxon>
        <taxon>Nematoda</taxon>
        <taxon>Enoplea</taxon>
        <taxon>Dorylaimia</taxon>
        <taxon>Mermithida</taxon>
        <taxon>Mermithoidea</taxon>
        <taxon>Mermithidae</taxon>
        <taxon>Romanomermis</taxon>
    </lineage>
</organism>
<evidence type="ECO:0000256" key="1">
    <source>
        <dbReference type="ARBA" id="ARBA00007471"/>
    </source>
</evidence>
<evidence type="ECO:0000259" key="2">
    <source>
        <dbReference type="PROSITE" id="PS51339"/>
    </source>
</evidence>
<dbReference type="Proteomes" id="UP000887565">
    <property type="component" value="Unplaced"/>
</dbReference>
<dbReference type="SUPFAM" id="SSF52799">
    <property type="entry name" value="(Phosphotyrosine protein) phosphatases II"/>
    <property type="match status" value="1"/>
</dbReference>
<dbReference type="WBParaSite" id="nRc.2.0.1.t37530-RA">
    <property type="protein sequence ID" value="nRc.2.0.1.t37530-RA"/>
    <property type="gene ID" value="nRc.2.0.1.g37530"/>
</dbReference>
<comment type="similarity">
    <text evidence="1">Belongs to the protein-tyrosine phosphatase family. Non-receptor class myotubularin subfamily.</text>
</comment>
<reference evidence="4" key="1">
    <citation type="submission" date="2022-11" db="UniProtKB">
        <authorList>
            <consortium name="WormBaseParasite"/>
        </authorList>
    </citation>
    <scope>IDENTIFICATION</scope>
</reference>
<proteinExistence type="inferred from homology"/>
<name>A0A915KGM2_ROMCU</name>
<dbReference type="InterPro" id="IPR029021">
    <property type="entry name" value="Prot-tyrosine_phosphatase-like"/>
</dbReference>
<dbReference type="PROSITE" id="PS51339">
    <property type="entry name" value="PPASE_MYOTUBULARIN"/>
    <property type="match status" value="1"/>
</dbReference>
<accession>A0A915KGM2</accession>
<dbReference type="GO" id="GO:0016020">
    <property type="term" value="C:membrane"/>
    <property type="evidence" value="ECO:0007669"/>
    <property type="project" value="TreeGrafter"/>
</dbReference>
<dbReference type="GO" id="GO:0019903">
    <property type="term" value="F:protein phosphatase binding"/>
    <property type="evidence" value="ECO:0007669"/>
    <property type="project" value="TreeGrafter"/>
</dbReference>
<dbReference type="Pfam" id="PF06602">
    <property type="entry name" value="Myotub-related"/>
    <property type="match status" value="1"/>
</dbReference>
<dbReference type="PANTHER" id="PTHR10807">
    <property type="entry name" value="MYOTUBULARIN-RELATED"/>
    <property type="match status" value="1"/>
</dbReference>
<dbReference type="PANTHER" id="PTHR10807:SF75">
    <property type="entry name" value="PHOSPHATIDYLINOSITOL-3-PHOSPHATE PHOSPHATASE"/>
    <property type="match status" value="1"/>
</dbReference>
<dbReference type="GO" id="GO:0004438">
    <property type="term" value="F:phosphatidylinositol-3-phosphate phosphatase activity"/>
    <property type="evidence" value="ECO:0007669"/>
    <property type="project" value="TreeGrafter"/>
</dbReference>
<evidence type="ECO:0000313" key="3">
    <source>
        <dbReference type="Proteomes" id="UP000887565"/>
    </source>
</evidence>
<evidence type="ECO:0000313" key="4">
    <source>
        <dbReference type="WBParaSite" id="nRc.2.0.1.t37530-RA"/>
    </source>
</evidence>
<dbReference type="GO" id="GO:0005737">
    <property type="term" value="C:cytoplasm"/>
    <property type="evidence" value="ECO:0007669"/>
    <property type="project" value="TreeGrafter"/>
</dbReference>